<comment type="subcellular location">
    <subcellularLocation>
        <location evidence="3">Cytoplasm</location>
    </subcellularLocation>
</comment>
<organism evidence="5 6">
    <name type="scientific">Aminipila butyrica</name>
    <dbReference type="NCBI Taxonomy" id="433296"/>
    <lineage>
        <taxon>Bacteria</taxon>
        <taxon>Bacillati</taxon>
        <taxon>Bacillota</taxon>
        <taxon>Clostridia</taxon>
        <taxon>Peptostreptococcales</taxon>
        <taxon>Anaerovoracaceae</taxon>
        <taxon>Aminipila</taxon>
    </lineage>
</organism>
<accession>A0A858BWM2</accession>
<reference evidence="5 6" key="1">
    <citation type="submission" date="2020-02" db="EMBL/GenBank/DDBJ databases">
        <authorList>
            <person name="Kim Y.B."/>
            <person name="Roh S.W."/>
        </authorList>
    </citation>
    <scope>NUCLEOTIDE SEQUENCE [LARGE SCALE GENOMIC DNA]</scope>
    <source>
        <strain evidence="5 6">DSM 103574</strain>
    </source>
</reference>
<gene>
    <name evidence="5" type="ORF">Ami103574_09650</name>
</gene>
<dbReference type="SFLD" id="SFLDG01065">
    <property type="entry name" value="anaerobic_coproporphyrinogen-I"/>
    <property type="match status" value="1"/>
</dbReference>
<dbReference type="InterPro" id="IPR006638">
    <property type="entry name" value="Elp3/MiaA/NifB-like_rSAM"/>
</dbReference>
<dbReference type="Pfam" id="PF06969">
    <property type="entry name" value="HemN_C"/>
    <property type="match status" value="1"/>
</dbReference>
<keyword evidence="3" id="KW-0963">Cytoplasm</keyword>
<keyword evidence="3" id="KW-0004">4Fe-4S</keyword>
<dbReference type="GO" id="GO:0004109">
    <property type="term" value="F:coproporphyrinogen oxidase activity"/>
    <property type="evidence" value="ECO:0007669"/>
    <property type="project" value="InterPro"/>
</dbReference>
<evidence type="ECO:0000256" key="3">
    <source>
        <dbReference type="RuleBase" id="RU364116"/>
    </source>
</evidence>
<dbReference type="InterPro" id="IPR010723">
    <property type="entry name" value="HemN_C"/>
</dbReference>
<keyword evidence="3" id="KW-0949">S-adenosyl-L-methionine</keyword>
<proteinExistence type="inferred from homology"/>
<dbReference type="InterPro" id="IPR058240">
    <property type="entry name" value="rSAM_sf"/>
</dbReference>
<dbReference type="SFLD" id="SFLDF00288">
    <property type="entry name" value="HemN-like__clustered_with_nucl"/>
    <property type="match status" value="1"/>
</dbReference>
<dbReference type="PANTHER" id="PTHR13932:SF5">
    <property type="entry name" value="RADICAL S-ADENOSYL METHIONINE DOMAIN-CONTAINING PROTEIN 1, MITOCHONDRIAL"/>
    <property type="match status" value="1"/>
</dbReference>
<dbReference type="CDD" id="cd01335">
    <property type="entry name" value="Radical_SAM"/>
    <property type="match status" value="1"/>
</dbReference>
<keyword evidence="3" id="KW-0479">Metal-binding</keyword>
<dbReference type="GO" id="GO:0006779">
    <property type="term" value="P:porphyrin-containing compound biosynthetic process"/>
    <property type="evidence" value="ECO:0007669"/>
    <property type="project" value="InterPro"/>
</dbReference>
<dbReference type="SFLD" id="SFLDF00562">
    <property type="entry name" value="HemN-like__clustered_with_heat"/>
    <property type="match status" value="1"/>
</dbReference>
<dbReference type="RefSeq" id="WP_163066820.1">
    <property type="nucleotide sequence ID" value="NZ_CP048649.1"/>
</dbReference>
<dbReference type="SUPFAM" id="SSF102114">
    <property type="entry name" value="Radical SAM enzymes"/>
    <property type="match status" value="1"/>
</dbReference>
<comment type="similarity">
    <text evidence="1">Belongs to the anaerobic coproporphyrinogen-III oxidase family. HemW subfamily.</text>
</comment>
<dbReference type="Proteomes" id="UP000466848">
    <property type="component" value="Chromosome"/>
</dbReference>
<keyword evidence="6" id="KW-1185">Reference proteome</keyword>
<dbReference type="SFLD" id="SFLDG01082">
    <property type="entry name" value="B12-binding_domain_containing"/>
    <property type="match status" value="1"/>
</dbReference>
<dbReference type="SMART" id="SM00729">
    <property type="entry name" value="Elp3"/>
    <property type="match status" value="1"/>
</dbReference>
<keyword evidence="3" id="KW-0349">Heme</keyword>
<protein>
    <recommendedName>
        <fullName evidence="2 3">Heme chaperone HemW</fullName>
    </recommendedName>
</protein>
<dbReference type="InterPro" id="IPR034505">
    <property type="entry name" value="Coproporphyrinogen-III_oxidase"/>
</dbReference>
<evidence type="ECO:0000313" key="5">
    <source>
        <dbReference type="EMBL" id="QIB69579.1"/>
    </source>
</evidence>
<dbReference type="NCBIfam" id="TIGR00539">
    <property type="entry name" value="hemN_rel"/>
    <property type="match status" value="1"/>
</dbReference>
<dbReference type="AlphaFoldDB" id="A0A858BWM2"/>
<dbReference type="PROSITE" id="PS51918">
    <property type="entry name" value="RADICAL_SAM"/>
    <property type="match status" value="1"/>
</dbReference>
<dbReference type="GO" id="GO:0051539">
    <property type="term" value="F:4 iron, 4 sulfur cluster binding"/>
    <property type="evidence" value="ECO:0007669"/>
    <property type="project" value="UniProtKB-UniRule"/>
</dbReference>
<comment type="function">
    <text evidence="3">Probably acts as a heme chaperone, transferring heme to an unknown acceptor. Binds one molecule of heme per monomer, possibly covalently. Binds 1 [4Fe-4S] cluster. The cluster is coordinated with 3 cysteines and an exchangeable S-adenosyl-L-methionine.</text>
</comment>
<dbReference type="SFLD" id="SFLDS00029">
    <property type="entry name" value="Radical_SAM"/>
    <property type="match status" value="1"/>
</dbReference>
<evidence type="ECO:0000256" key="2">
    <source>
        <dbReference type="ARBA" id="ARBA00017228"/>
    </source>
</evidence>
<dbReference type="GO" id="GO:0005737">
    <property type="term" value="C:cytoplasm"/>
    <property type="evidence" value="ECO:0007669"/>
    <property type="project" value="UniProtKB-SubCell"/>
</dbReference>
<keyword evidence="3" id="KW-0408">Iron</keyword>
<evidence type="ECO:0000259" key="4">
    <source>
        <dbReference type="PROSITE" id="PS51918"/>
    </source>
</evidence>
<dbReference type="Gene3D" id="3.80.30.20">
    <property type="entry name" value="tm_1862 like domain"/>
    <property type="match status" value="1"/>
</dbReference>
<dbReference type="KEGG" id="abut:Ami103574_09650"/>
<evidence type="ECO:0000256" key="1">
    <source>
        <dbReference type="ARBA" id="ARBA00006100"/>
    </source>
</evidence>
<keyword evidence="3" id="KW-0411">Iron-sulfur</keyword>
<dbReference type="PANTHER" id="PTHR13932">
    <property type="entry name" value="COPROPORPHYRINIGEN III OXIDASE"/>
    <property type="match status" value="1"/>
</dbReference>
<dbReference type="InterPro" id="IPR023404">
    <property type="entry name" value="rSAM_horseshoe"/>
</dbReference>
<evidence type="ECO:0000313" key="6">
    <source>
        <dbReference type="Proteomes" id="UP000466848"/>
    </source>
</evidence>
<dbReference type="Pfam" id="PF04055">
    <property type="entry name" value="Radical_SAM"/>
    <property type="match status" value="1"/>
</dbReference>
<feature type="domain" description="Radical SAM core" evidence="4">
    <location>
        <begin position="1"/>
        <end position="236"/>
    </location>
</feature>
<dbReference type="GO" id="GO:0046872">
    <property type="term" value="F:metal ion binding"/>
    <property type="evidence" value="ECO:0007669"/>
    <property type="project" value="UniProtKB-UniRule"/>
</dbReference>
<dbReference type="EMBL" id="CP048649">
    <property type="protein sequence ID" value="QIB69579.1"/>
    <property type="molecule type" value="Genomic_DNA"/>
</dbReference>
<dbReference type="InterPro" id="IPR004559">
    <property type="entry name" value="HemW-like"/>
</dbReference>
<name>A0A858BWM2_9FIRM</name>
<sequence length="387" mass="44245">MKKLGIYIHIPFCIKKCLYCDFLSFQEGNQQLYLSYTAALIKELKTYGGIYKGDFTVDSIFFGGGTPSLLEAASIREILQQLRDSYQVEPQAEITMECNPKTLNLEKLEGYREAGVNRLSIGIQSFDEDTLKRLGRVHQAADGTEAIQLARKAGFCNINLDLMFAVPGHTLAIWQDTLDQALALNPEHLSFYSLQLEEGTPYFDLFEKGRLEMVSDEADRQMYHVALKRLEQAGYRHYEISNVGKPGFECRHNLKYWSMENYLGVGLGAHSYVEGQRFSNVRNLEQYLKALGTETAESDLPWVEWHHPNSQRDEMVEFMITGMRKREGISLAEFESRFGQDLFQAYPEQKAWVIQQVEAGMLLFTEGRLRFTLSGIDVSNTILAEFV</sequence>
<dbReference type="InterPro" id="IPR007197">
    <property type="entry name" value="rSAM"/>
</dbReference>
<keyword evidence="3" id="KW-0143">Chaperone</keyword>